<dbReference type="OrthoDB" id="5438043at2"/>
<keyword evidence="3" id="KW-1185">Reference proteome</keyword>
<gene>
    <name evidence="2" type="ORF">AX660_22225</name>
</gene>
<dbReference type="RefSeq" id="WP_068380909.1">
    <property type="nucleotide sequence ID" value="NZ_LSNE01000011.1"/>
</dbReference>
<dbReference type="Proteomes" id="UP000070299">
    <property type="component" value="Unassembled WGS sequence"/>
</dbReference>
<name>A0A148KM84_9ALTE</name>
<dbReference type="EMBL" id="LSNE01000011">
    <property type="protein sequence ID" value="KXI27434.1"/>
    <property type="molecule type" value="Genomic_DNA"/>
</dbReference>
<organism evidence="2 3">
    <name type="scientific">Paraglaciecola hydrolytica</name>
    <dbReference type="NCBI Taxonomy" id="1799789"/>
    <lineage>
        <taxon>Bacteria</taxon>
        <taxon>Pseudomonadati</taxon>
        <taxon>Pseudomonadota</taxon>
        <taxon>Gammaproteobacteria</taxon>
        <taxon>Alteromonadales</taxon>
        <taxon>Alteromonadaceae</taxon>
        <taxon>Paraglaciecola</taxon>
    </lineage>
</organism>
<proteinExistence type="predicted"/>
<dbReference type="Pfam" id="PF01841">
    <property type="entry name" value="Transglut_core"/>
    <property type="match status" value="1"/>
</dbReference>
<sequence>MQDPSLSAATPILNFNHDDIVNLLASRDWAHLTDYDKIGAVYSFVKDEIRFGYNRSDDLSASEILHDGYGQCNTKGTLLMALLRALGIACRLHGFTIDQSLQKGAIPPLIYQLAPKYILHSWVEVYFEGRWVNLEGFILDQTYLSVIQQRFAHQGEAFCGYGVATQCLSAPQVEWQGSDTYIQKEGIHDDYGVFASPDEFYAKQGTNLSGVKRWLYAKVFRHVINWNVTRIRKQARRG</sequence>
<protein>
    <submittedName>
        <fullName evidence="2">Transglutaminase</fullName>
    </submittedName>
</protein>
<dbReference type="SMART" id="SM00460">
    <property type="entry name" value="TGc"/>
    <property type="match status" value="1"/>
</dbReference>
<dbReference type="InterPro" id="IPR002931">
    <property type="entry name" value="Transglutaminase-like"/>
</dbReference>
<comment type="caution">
    <text evidence="2">The sequence shown here is derived from an EMBL/GenBank/DDBJ whole genome shotgun (WGS) entry which is preliminary data.</text>
</comment>
<dbReference type="STRING" id="1799789.AX660_22225"/>
<evidence type="ECO:0000313" key="2">
    <source>
        <dbReference type="EMBL" id="KXI27434.1"/>
    </source>
</evidence>
<reference evidence="3" key="1">
    <citation type="submission" date="2016-02" db="EMBL/GenBank/DDBJ databases">
        <authorList>
            <person name="Schultz-Johansen M."/>
            <person name="Glaring M.A."/>
            <person name="Bech P.K."/>
            <person name="Stougaard P."/>
        </authorList>
    </citation>
    <scope>NUCLEOTIDE SEQUENCE [LARGE SCALE GENOMIC DNA]</scope>
    <source>
        <strain evidence="3">S66</strain>
    </source>
</reference>
<dbReference type="PANTHER" id="PTHR33490:SF3">
    <property type="entry name" value="CONSERVED INTEGRAL MEMBRANE PROTEIN"/>
    <property type="match status" value="1"/>
</dbReference>
<evidence type="ECO:0000313" key="3">
    <source>
        <dbReference type="Proteomes" id="UP000070299"/>
    </source>
</evidence>
<evidence type="ECO:0000259" key="1">
    <source>
        <dbReference type="SMART" id="SM00460"/>
    </source>
</evidence>
<dbReference type="SUPFAM" id="SSF54001">
    <property type="entry name" value="Cysteine proteinases"/>
    <property type="match status" value="1"/>
</dbReference>
<dbReference type="PANTHER" id="PTHR33490">
    <property type="entry name" value="BLR5614 PROTEIN-RELATED"/>
    <property type="match status" value="1"/>
</dbReference>
<dbReference type="AlphaFoldDB" id="A0A148KM84"/>
<feature type="domain" description="Transglutaminase-like" evidence="1">
    <location>
        <begin position="64"/>
        <end position="138"/>
    </location>
</feature>
<accession>A0A148KM84</accession>
<dbReference type="Gene3D" id="3.10.620.30">
    <property type="match status" value="1"/>
</dbReference>
<dbReference type="InterPro" id="IPR038765">
    <property type="entry name" value="Papain-like_cys_pep_sf"/>
</dbReference>